<evidence type="ECO:0000259" key="2">
    <source>
        <dbReference type="PROSITE" id="PS51184"/>
    </source>
</evidence>
<reference evidence="4" key="1">
    <citation type="journal article" date="2012" name="Science">
        <title>The Paleozoic origin of enzymatic lignin decomposition reconstructed from 31 fungal genomes.</title>
        <authorList>
            <person name="Floudas D."/>
            <person name="Binder M."/>
            <person name="Riley R."/>
            <person name="Barry K."/>
            <person name="Blanchette R.A."/>
            <person name="Henrissat B."/>
            <person name="Martinez A.T."/>
            <person name="Otillar R."/>
            <person name="Spatafora J.W."/>
            <person name="Yadav J.S."/>
            <person name="Aerts A."/>
            <person name="Benoit I."/>
            <person name="Boyd A."/>
            <person name="Carlson A."/>
            <person name="Copeland A."/>
            <person name="Coutinho P.M."/>
            <person name="de Vries R.P."/>
            <person name="Ferreira P."/>
            <person name="Findley K."/>
            <person name="Foster B."/>
            <person name="Gaskell J."/>
            <person name="Glotzer D."/>
            <person name="Gorecki P."/>
            <person name="Heitman J."/>
            <person name="Hesse C."/>
            <person name="Hori C."/>
            <person name="Igarashi K."/>
            <person name="Jurgens J.A."/>
            <person name="Kallen N."/>
            <person name="Kersten P."/>
            <person name="Kohler A."/>
            <person name="Kuees U."/>
            <person name="Kumar T.K.A."/>
            <person name="Kuo A."/>
            <person name="LaButti K."/>
            <person name="Larrondo L.F."/>
            <person name="Lindquist E."/>
            <person name="Ling A."/>
            <person name="Lombard V."/>
            <person name="Lucas S."/>
            <person name="Lundell T."/>
            <person name="Martin R."/>
            <person name="McLaughlin D.J."/>
            <person name="Morgenstern I."/>
            <person name="Morin E."/>
            <person name="Murat C."/>
            <person name="Nagy L.G."/>
            <person name="Nolan M."/>
            <person name="Ohm R.A."/>
            <person name="Patyshakuliyeva A."/>
            <person name="Rokas A."/>
            <person name="Ruiz-Duenas F.J."/>
            <person name="Sabat G."/>
            <person name="Salamov A."/>
            <person name="Samejima M."/>
            <person name="Schmutz J."/>
            <person name="Slot J.C."/>
            <person name="St John F."/>
            <person name="Stenlid J."/>
            <person name="Sun H."/>
            <person name="Sun S."/>
            <person name="Syed K."/>
            <person name="Tsang A."/>
            <person name="Wiebenga A."/>
            <person name="Young D."/>
            <person name="Pisabarro A."/>
            <person name="Eastwood D.C."/>
            <person name="Martin F."/>
            <person name="Cullen D."/>
            <person name="Grigoriev I.V."/>
            <person name="Hibbett D.S."/>
        </authorList>
    </citation>
    <scope>NUCLEOTIDE SEQUENCE [LARGE SCALE GENOMIC DNA]</scope>
    <source>
        <strain evidence="4">TFB10046</strain>
    </source>
</reference>
<dbReference type="eggNOG" id="ENOG502SGPP">
    <property type="taxonomic scope" value="Eukaryota"/>
</dbReference>
<evidence type="ECO:0000256" key="1">
    <source>
        <dbReference type="SAM" id="MobiDB-lite"/>
    </source>
</evidence>
<dbReference type="PROSITE" id="PS51184">
    <property type="entry name" value="JMJC"/>
    <property type="match status" value="1"/>
</dbReference>
<protein>
    <recommendedName>
        <fullName evidence="2">JmjC domain-containing protein</fullName>
    </recommendedName>
</protein>
<accession>J0WMI5</accession>
<feature type="domain" description="JmjC" evidence="2">
    <location>
        <begin position="462"/>
        <end position="618"/>
    </location>
</feature>
<name>J0WMI5_AURST</name>
<proteinExistence type="predicted"/>
<dbReference type="EMBL" id="JH688174">
    <property type="protein sequence ID" value="EJD33560.1"/>
    <property type="molecule type" value="Genomic_DNA"/>
</dbReference>
<evidence type="ECO:0000313" key="4">
    <source>
        <dbReference type="Proteomes" id="UP000006514"/>
    </source>
</evidence>
<keyword evidence="4" id="KW-1185">Reference proteome</keyword>
<dbReference type="AlphaFoldDB" id="J0WMI5"/>
<sequence length="864" mass="95594">MANNVEFKFVINTPEGEYHDHDRAAGSVAGSLFIAHGDSWAEHQPPHGQSPATSPHSSFFATSSSYVPTTAFAGSPGHFAAPTPVADQSSVPFETLGVQNGNTFVQWRLFSGTFTPPVTIPGALPGDIYWTPRNASVEVWQLQNLGSWKSLGTSMDVTAKNNGHPAAKPLLALRYWPSLGDTAPRYVTSSAYNSSRSRKRIKYSIIQPTEENNVVSRDTALTPSDISIDNPPHGGGQDDSGPALDMHADFDDTTLPDTLDVPDFRGATPQESSENISNAVPQHGNSSGIRGGHAIRGSEIPSNANVIPMRVDGEIFEVCLPQISRTLYQRKHAKSNYDSMIREIRAVVGGQDPQLDIGGFVSYEASEPDLPRKIADAMGRNCVVRVRNYKGARLLDWDDVYSIQRPTTIMTPHSQTRRLCQDPKNKKYAIQKRMEFREFVETSTDPTKCYNLLDCSSSRVSPPEFMSDILAEREALDATYNQGLFVRGLATVDKDMLNPLNWYLLAHSGYYTAGHHDACGYCTYIWMQCGVKLWSWQRIPAGMPGYQDVMNAVCAQFSPTPVVEGSWFTARLEPGDILIQPPNLVHRVYTAEKSIVKGGHFYCWQALHLTEMARLIDVQYNDIATNEDHHAAGRSLARMAMSLSSGYDASSPVPPLFHGLSERSLLSLLRMVSSPDDYEVRPSAAKKSAASGQPEYGAKYSLLPAGDDDDDGNWSNPDEDPGSALEFHPPAYSRGRLVATQQDEFADFLFGTIILRSMVRAIGAEKRLGLSSYDRNELSWDSPGVSIPWLPKLPVARVLRIVDQRLRAAPKLHPQPEHQTTQPYVLDGKAEYTLLEEILKRMEKELSIQPRQVVSGVRTSKRKR</sequence>
<dbReference type="SUPFAM" id="SSF51197">
    <property type="entry name" value="Clavaminate synthase-like"/>
    <property type="match status" value="1"/>
</dbReference>
<dbReference type="KEGG" id="adl:AURDEDRAFT_189063"/>
<dbReference type="InParanoid" id="J0WMI5"/>
<feature type="region of interest" description="Disordered" evidence="1">
    <location>
        <begin position="222"/>
        <end position="296"/>
    </location>
</feature>
<gene>
    <name evidence="3" type="ORF">AURDEDRAFT_189063</name>
</gene>
<evidence type="ECO:0000313" key="3">
    <source>
        <dbReference type="EMBL" id="EJD33560.1"/>
    </source>
</evidence>
<dbReference type="InterPro" id="IPR003347">
    <property type="entry name" value="JmjC_dom"/>
</dbReference>
<dbReference type="OrthoDB" id="4161428at2759"/>
<organism evidence="3 4">
    <name type="scientific">Auricularia subglabra (strain TFB-10046 / SS5)</name>
    <name type="common">White-rot fungus</name>
    <name type="synonym">Auricularia delicata (strain TFB10046)</name>
    <dbReference type="NCBI Taxonomy" id="717982"/>
    <lineage>
        <taxon>Eukaryota</taxon>
        <taxon>Fungi</taxon>
        <taxon>Dikarya</taxon>
        <taxon>Basidiomycota</taxon>
        <taxon>Agaricomycotina</taxon>
        <taxon>Agaricomycetes</taxon>
        <taxon>Auriculariales</taxon>
        <taxon>Auriculariaceae</taxon>
        <taxon>Auricularia</taxon>
    </lineage>
</organism>
<feature type="compositionally biased region" description="Polar residues" evidence="1">
    <location>
        <begin position="269"/>
        <end position="288"/>
    </location>
</feature>
<dbReference type="Proteomes" id="UP000006514">
    <property type="component" value="Unassembled WGS sequence"/>
</dbReference>
<dbReference type="Gene3D" id="2.60.120.650">
    <property type="entry name" value="Cupin"/>
    <property type="match status" value="1"/>
</dbReference>